<keyword evidence="5" id="KW-0539">Nucleus</keyword>
<comment type="subcellular location">
    <subcellularLocation>
        <location evidence="1">Nucleus</location>
        <location evidence="1">Nucleolus</location>
    </subcellularLocation>
</comment>
<evidence type="ECO:0000256" key="6">
    <source>
        <dbReference type="ARBA" id="ARBA00024695"/>
    </source>
</evidence>
<dbReference type="Proteomes" id="UP000094336">
    <property type="component" value="Unassembled WGS sequence"/>
</dbReference>
<dbReference type="GO" id="GO:0000472">
    <property type="term" value="P:endonucleolytic cleavage to generate mature 5'-end of SSU-rRNA from (SSU-rRNA, 5.8S rRNA, LSU-rRNA)"/>
    <property type="evidence" value="ECO:0007669"/>
    <property type="project" value="EnsemblFungi"/>
</dbReference>
<keyword evidence="3" id="KW-0690">Ribosome biogenesis</keyword>
<dbReference type="PANTHER" id="PTHR23183:SF0">
    <property type="entry name" value="NUCLEOLAR PROTEIN 14"/>
    <property type="match status" value="1"/>
</dbReference>
<evidence type="ECO:0000256" key="4">
    <source>
        <dbReference type="ARBA" id="ARBA00022552"/>
    </source>
</evidence>
<feature type="compositionally biased region" description="Basic and acidic residues" evidence="7">
    <location>
        <begin position="253"/>
        <end position="296"/>
    </location>
</feature>
<feature type="region of interest" description="Disordered" evidence="7">
    <location>
        <begin position="238"/>
        <end position="296"/>
    </location>
</feature>
<dbReference type="EMBL" id="KV454435">
    <property type="protein sequence ID" value="ODQ78513.1"/>
    <property type="molecule type" value="Genomic_DNA"/>
</dbReference>
<reference evidence="9" key="1">
    <citation type="submission" date="2016-05" db="EMBL/GenBank/DDBJ databases">
        <title>Comparative genomics of biotechnologically important yeasts.</title>
        <authorList>
            <consortium name="DOE Joint Genome Institute"/>
            <person name="Riley R."/>
            <person name="Haridas S."/>
            <person name="Wolfe K.H."/>
            <person name="Lopes M.R."/>
            <person name="Hittinger C.T."/>
            <person name="Goker M."/>
            <person name="Salamov A."/>
            <person name="Wisecaver J."/>
            <person name="Long T.M."/>
            <person name="Aerts A.L."/>
            <person name="Barry K."/>
            <person name="Choi C."/>
            <person name="Clum A."/>
            <person name="Coughlan A.Y."/>
            <person name="Deshpande S."/>
            <person name="Douglass A.P."/>
            <person name="Hanson S.J."/>
            <person name="Klenk H.-P."/>
            <person name="Labutti K."/>
            <person name="Lapidus A."/>
            <person name="Lindquist E."/>
            <person name="Lipzen A."/>
            <person name="Meier-Kolthoff J.P."/>
            <person name="Ohm R.A."/>
            <person name="Otillar R.P."/>
            <person name="Pangilinan J."/>
            <person name="Peng Y."/>
            <person name="Rokas A."/>
            <person name="Rosa C.A."/>
            <person name="Scheuner C."/>
            <person name="Sibirny A.A."/>
            <person name="Slot J.C."/>
            <person name="Stielow J.B."/>
            <person name="Sun H."/>
            <person name="Kurtzman C.P."/>
            <person name="Blackwell M."/>
            <person name="Grigoriev I.V."/>
            <person name="Jeffries T.W."/>
        </authorList>
    </citation>
    <scope>NUCLEOTIDE SEQUENCE [LARGE SCALE GENOMIC DNA]</scope>
    <source>
        <strain evidence="9">NRRL Y-12698</strain>
    </source>
</reference>
<feature type="region of interest" description="Disordered" evidence="7">
    <location>
        <begin position="12"/>
        <end position="43"/>
    </location>
</feature>
<protein>
    <recommendedName>
        <fullName evidence="10">Nop14-like protein</fullName>
    </recommendedName>
</protein>
<evidence type="ECO:0000256" key="1">
    <source>
        <dbReference type="ARBA" id="ARBA00004604"/>
    </source>
</evidence>
<keyword evidence="4" id="KW-0698">rRNA processing</keyword>
<accession>A0A1E3QLF3</accession>
<evidence type="ECO:0000256" key="7">
    <source>
        <dbReference type="SAM" id="MobiDB-lite"/>
    </source>
</evidence>
<dbReference type="GO" id="GO:0032040">
    <property type="term" value="C:small-subunit processome"/>
    <property type="evidence" value="ECO:0007669"/>
    <property type="project" value="EnsemblFungi"/>
</dbReference>
<feature type="compositionally biased region" description="Acidic residues" evidence="7">
    <location>
        <begin position="328"/>
        <end position="339"/>
    </location>
</feature>
<evidence type="ECO:0000313" key="9">
    <source>
        <dbReference type="Proteomes" id="UP000094336"/>
    </source>
</evidence>
<dbReference type="Pfam" id="PF04147">
    <property type="entry name" value="Nop14"/>
    <property type="match status" value="2"/>
</dbReference>
<dbReference type="PANTHER" id="PTHR23183">
    <property type="entry name" value="NOP14"/>
    <property type="match status" value="1"/>
</dbReference>
<comment type="similarity">
    <text evidence="2">Belongs to the NOP14 family.</text>
</comment>
<name>A0A1E3QLF3_9ASCO</name>
<dbReference type="GO" id="GO:0030692">
    <property type="term" value="C:Noc4p-Nop14p complex"/>
    <property type="evidence" value="ECO:0007669"/>
    <property type="project" value="EnsemblFungi"/>
</dbReference>
<feature type="region of interest" description="Disordered" evidence="7">
    <location>
        <begin position="175"/>
        <end position="194"/>
    </location>
</feature>
<evidence type="ECO:0008006" key="10">
    <source>
        <dbReference type="Google" id="ProtNLM"/>
    </source>
</evidence>
<keyword evidence="9" id="KW-1185">Reference proteome</keyword>
<feature type="compositionally biased region" description="Acidic residues" evidence="7">
    <location>
        <begin position="347"/>
        <end position="357"/>
    </location>
</feature>
<dbReference type="GO" id="GO:0000480">
    <property type="term" value="P:endonucleolytic cleavage in 5'-ETS of tricistronic rRNA transcript (SSU-rRNA, 5.8S rRNA, LSU-rRNA)"/>
    <property type="evidence" value="ECO:0007669"/>
    <property type="project" value="EnsemblFungi"/>
</dbReference>
<dbReference type="STRING" id="984486.A0A1E3QLF3"/>
<dbReference type="GO" id="GO:0000447">
    <property type="term" value="P:endonucleolytic cleavage in ITS1 to separate SSU-rRNA from 5.8S rRNA and LSU-rRNA from tricistronic rRNA transcript (SSU-rRNA, 5.8S rRNA, LSU-rRNA)"/>
    <property type="evidence" value="ECO:0007669"/>
    <property type="project" value="EnsemblFungi"/>
</dbReference>
<sequence>MAGSQLKRLKATLKANGLTGQTNIKKKGKSKAPSDTRRDDKEKVIQGIREEFNPFEIKVNRQKYDIPNKKVPVARPGISKQIGEDERKAAWEARKARHNKVGGLVDRRFGEHNTDMTPEERMLARFTRERQNESSKGSMFNLEDDDTDMLTHYGKSLSAKDSDLMISDDDDEATFSQKKRQYHETMDEEKPVKKTKAEVMKEVMAKSKFHKHERQLQHERNEAKMFDLNDEFDDVMAELNGVPQPKKPMFSQRSDKDREYDLQVKQLSLEKRAAPADRTKTEEELADERTKKMKELEDARMRRMEGLTNYDDEGEAKAADADDLDDEFWAGSDENEEDGFVIRDSDAEQEDSETEDEDRPKDFSGPNIMKIGDRVVSTGTATKNVPTLCPATHAEFLASLKDVDFAKQPRYVAKILDIYRPNLAEGNKAKIAVFGAVLIDHILYLADNETSQNEALPQVLEQLIAQLRGMSDVYNEALCEAFRSKTDAIHVRLKESQISGDTSVYPLVSDLVFYSLVGSIYSTSDHYHLVVTPSLILMAEHLEQGKVRTLQDVFAGLYIADLFLHYQRLSKRYSPEVTSFLERALLFLVPDATKIDVAGLQSVAEVSASPFCLAKKDKVVRGETLRLTQLYEYEVTVELKSALLLKTLALIDTACTVWREKTAFIEIVSSFVVLLKHLLKYQAHVPEVLVLLEKLLKLSKFSQDTHKPLTLQSHRPLAIATYVPKFEENFNPDKKSYDPDRERQEIGKLKAQLKKERKITIREIRKDTKFTARQQIKEKKADNDAYHAKMKHIYNSVSTVEGAAKNEYEREKKLRKNKR</sequence>
<dbReference type="GO" id="GO:0034511">
    <property type="term" value="F:U3 snoRNA binding"/>
    <property type="evidence" value="ECO:0007669"/>
    <property type="project" value="EnsemblFungi"/>
</dbReference>
<dbReference type="RefSeq" id="XP_018983841.1">
    <property type="nucleotide sequence ID" value="XM_019129500.1"/>
</dbReference>
<dbReference type="AlphaFoldDB" id="A0A1E3QLF3"/>
<feature type="region of interest" description="Disordered" evidence="7">
    <location>
        <begin position="328"/>
        <end position="369"/>
    </location>
</feature>
<organism evidence="8 9">
    <name type="scientific">Babjeviella inositovora NRRL Y-12698</name>
    <dbReference type="NCBI Taxonomy" id="984486"/>
    <lineage>
        <taxon>Eukaryota</taxon>
        <taxon>Fungi</taxon>
        <taxon>Dikarya</taxon>
        <taxon>Ascomycota</taxon>
        <taxon>Saccharomycotina</taxon>
        <taxon>Pichiomycetes</taxon>
        <taxon>Serinales incertae sedis</taxon>
        <taxon>Babjeviella</taxon>
    </lineage>
</organism>
<evidence type="ECO:0000256" key="3">
    <source>
        <dbReference type="ARBA" id="ARBA00022517"/>
    </source>
</evidence>
<feature type="compositionally biased region" description="Basic and acidic residues" evidence="7">
    <location>
        <begin position="182"/>
        <end position="194"/>
    </location>
</feature>
<comment type="function">
    <text evidence="6">Involved in nucleolar processing of pre-18S ribosomal RNA. Has a role in the nuclear export of 40S pre-ribosomal subunit to the cytoplasm.</text>
</comment>
<proteinExistence type="inferred from homology"/>
<dbReference type="InterPro" id="IPR007276">
    <property type="entry name" value="Nop14"/>
</dbReference>
<evidence type="ECO:0000256" key="5">
    <source>
        <dbReference type="ARBA" id="ARBA00023242"/>
    </source>
</evidence>
<gene>
    <name evidence="8" type="ORF">BABINDRAFT_162718</name>
</gene>
<evidence type="ECO:0000256" key="2">
    <source>
        <dbReference type="ARBA" id="ARBA00007466"/>
    </source>
</evidence>
<dbReference type="OrthoDB" id="441771at2759"/>
<dbReference type="GeneID" id="30147353"/>
<feature type="compositionally biased region" description="Basic and acidic residues" evidence="7">
    <location>
        <begin position="32"/>
        <end position="43"/>
    </location>
</feature>
<evidence type="ECO:0000313" key="8">
    <source>
        <dbReference type="EMBL" id="ODQ78513.1"/>
    </source>
</evidence>